<comment type="caution">
    <text evidence="1">The sequence shown here is derived from an EMBL/GenBank/DDBJ whole genome shotgun (WGS) entry which is preliminary data.</text>
</comment>
<dbReference type="EMBL" id="JAVRRG010000020">
    <property type="protein sequence ID" value="KAK5096981.1"/>
    <property type="molecule type" value="Genomic_DNA"/>
</dbReference>
<accession>A0ABR0JYQ5</accession>
<evidence type="ECO:0000313" key="1">
    <source>
        <dbReference type="EMBL" id="KAK5079872.1"/>
    </source>
</evidence>
<evidence type="ECO:0008006" key="4">
    <source>
        <dbReference type="Google" id="ProtNLM"/>
    </source>
</evidence>
<name>A0ABR0JYQ5_9EURO</name>
<dbReference type="EMBL" id="JAVRRG010000167">
    <property type="protein sequence ID" value="KAK5079872.1"/>
    <property type="molecule type" value="Genomic_DNA"/>
</dbReference>
<reference evidence="1 3" key="1">
    <citation type="submission" date="2023-08" db="EMBL/GenBank/DDBJ databases">
        <title>Black Yeasts Isolated from many extreme environments.</title>
        <authorList>
            <person name="Coleine C."/>
            <person name="Stajich J.E."/>
            <person name="Selbmann L."/>
        </authorList>
    </citation>
    <scope>NUCLEOTIDE SEQUENCE [LARGE SCALE GENOMIC DNA]</scope>
    <source>
        <strain evidence="1 3">CCFEE 5885</strain>
    </source>
</reference>
<protein>
    <recommendedName>
        <fullName evidence="4">NAD(P)-binding domain-containing protein</fullName>
    </recommendedName>
</protein>
<keyword evidence="3" id="KW-1185">Reference proteome</keyword>
<dbReference type="InterPro" id="IPR036291">
    <property type="entry name" value="NAD(P)-bd_dom_sf"/>
</dbReference>
<organism evidence="1 3">
    <name type="scientific">Lithohypha guttulata</name>
    <dbReference type="NCBI Taxonomy" id="1690604"/>
    <lineage>
        <taxon>Eukaryota</taxon>
        <taxon>Fungi</taxon>
        <taxon>Dikarya</taxon>
        <taxon>Ascomycota</taxon>
        <taxon>Pezizomycotina</taxon>
        <taxon>Eurotiomycetes</taxon>
        <taxon>Chaetothyriomycetidae</taxon>
        <taxon>Chaetothyriales</taxon>
        <taxon>Trichomeriaceae</taxon>
        <taxon>Lithohypha</taxon>
    </lineage>
</organism>
<proteinExistence type="predicted"/>
<dbReference type="Gene3D" id="3.40.50.720">
    <property type="entry name" value="NAD(P)-binding Rossmann-like Domain"/>
    <property type="match status" value="1"/>
</dbReference>
<dbReference type="SUPFAM" id="SSF51735">
    <property type="entry name" value="NAD(P)-binding Rossmann-fold domains"/>
    <property type="match status" value="1"/>
</dbReference>
<dbReference type="Proteomes" id="UP001345013">
    <property type="component" value="Unassembled WGS sequence"/>
</dbReference>
<dbReference type="PANTHER" id="PTHR14097">
    <property type="entry name" value="OXIDOREDUCTASE HTATIP2"/>
    <property type="match status" value="1"/>
</dbReference>
<gene>
    <name evidence="2" type="ORF">LTR24_002422</name>
    <name evidence="1" type="ORF">LTR24_008870</name>
</gene>
<evidence type="ECO:0000313" key="2">
    <source>
        <dbReference type="EMBL" id="KAK5096981.1"/>
    </source>
</evidence>
<dbReference type="PANTHER" id="PTHR14097:SF9">
    <property type="entry name" value="EPIMERASE, PUTATIVE (AFU_ORTHOLOGUE AFUA_8G07320)-RELATED"/>
    <property type="match status" value="1"/>
</dbReference>
<evidence type="ECO:0000313" key="3">
    <source>
        <dbReference type="Proteomes" id="UP001345013"/>
    </source>
</evidence>
<sequence>MKIILAGCTGFIGGEVLAQCRRKASITSIVVLTRSELPEELTDDPKVVPVVVNDFLEYSDEVKDKLLGASAAIWALRAASYKVELEYPLAFANAMRPLAEKNRSFSYMHVSGVLAEKDQVKPLWFLQEGRRAKGLAEIRLREFAHDKTSTNPWETYIARPSMVTPKVPGVLDSFGGWALGAIRVDQLAAAMIDVVERGAGQETFENADLVAHAKEIMTAND</sequence>